<proteinExistence type="predicted"/>
<dbReference type="EMBL" id="CP101185">
    <property type="protein sequence ID" value="UYV96050.1"/>
    <property type="molecule type" value="Genomic_DNA"/>
</dbReference>
<reference evidence="2" key="1">
    <citation type="submission" date="2022-07" db="EMBL/GenBank/DDBJ databases">
        <authorList>
            <person name="Wu T."/>
        </authorList>
    </citation>
    <scope>NUCLEOTIDE SEQUENCE</scope>
    <source>
        <strain evidence="2">SD-1</strain>
    </source>
</reference>
<dbReference type="AlphaFoldDB" id="A0AAX3ED88"/>
<keyword evidence="3" id="KW-1185">Reference proteome</keyword>
<protein>
    <submittedName>
        <fullName evidence="2">Uncharacterized protein</fullName>
    </submittedName>
</protein>
<dbReference type="Proteomes" id="UP001163293">
    <property type="component" value="Chromosome"/>
</dbReference>
<evidence type="ECO:0000313" key="2">
    <source>
        <dbReference type="EMBL" id="UYV96050.1"/>
    </source>
</evidence>
<evidence type="ECO:0000313" key="3">
    <source>
        <dbReference type="Proteomes" id="UP001163293"/>
    </source>
</evidence>
<dbReference type="RefSeq" id="WP_069695055.1">
    <property type="nucleotide sequence ID" value="NZ_CP043010.1"/>
</dbReference>
<sequence>MRSETWDHALEVDGKGDEVYIDVRARMVDETGKDRGPARGNTSVVLGDTNGQGGRVQAGSRSSNGGLKTGDSVPESATSGYGPWVLSSQPKADRLPLDAGTFTLTEGKDKVLISPTIWEWDGGKDVFADWTAWMKSATDQIPAEALGATGVAVKKATQAGLGLALSLSDKQILGQASDRPIGIQAQGAEGFTFDPYVMTLDYASAESLVSEDDGKGTGVKTIIYKDSDKYHGQYELYLQVTKVG</sequence>
<evidence type="ECO:0000256" key="1">
    <source>
        <dbReference type="SAM" id="MobiDB-lite"/>
    </source>
</evidence>
<name>A0AAX3ED88_PAEUR</name>
<organism evidence="2 3">
    <name type="scientific">Paenarthrobacter ureafaciens</name>
    <dbReference type="NCBI Taxonomy" id="37931"/>
    <lineage>
        <taxon>Bacteria</taxon>
        <taxon>Bacillati</taxon>
        <taxon>Actinomycetota</taxon>
        <taxon>Actinomycetes</taxon>
        <taxon>Micrococcales</taxon>
        <taxon>Micrococcaceae</taxon>
        <taxon>Paenarthrobacter</taxon>
    </lineage>
</organism>
<accession>A0AAX3ED88</accession>
<gene>
    <name evidence="2" type="ORF">NL394_13260</name>
</gene>
<feature type="region of interest" description="Disordered" evidence="1">
    <location>
        <begin position="30"/>
        <end position="82"/>
    </location>
</feature>